<evidence type="ECO:0000313" key="9">
    <source>
        <dbReference type="Proteomes" id="UP000185557"/>
    </source>
</evidence>
<dbReference type="STRING" id="549789.NIES30_12275"/>
<dbReference type="SUPFAM" id="SSF52540">
    <property type="entry name" value="P-loop containing nucleoside triphosphate hydrolases"/>
    <property type="match status" value="1"/>
</dbReference>
<evidence type="ECO:0000256" key="1">
    <source>
        <dbReference type="ARBA" id="ARBA00004496"/>
    </source>
</evidence>
<organism evidence="8 9">
    <name type="scientific">Phormidium tenue NIES-30</name>
    <dbReference type="NCBI Taxonomy" id="549789"/>
    <lineage>
        <taxon>Bacteria</taxon>
        <taxon>Bacillati</taxon>
        <taxon>Cyanobacteriota</taxon>
        <taxon>Cyanophyceae</taxon>
        <taxon>Oscillatoriophycideae</taxon>
        <taxon>Oscillatoriales</taxon>
        <taxon>Oscillatoriaceae</taxon>
        <taxon>Phormidium</taxon>
    </lineage>
</organism>
<evidence type="ECO:0000256" key="6">
    <source>
        <dbReference type="ARBA" id="ARBA00049360"/>
    </source>
</evidence>
<dbReference type="GO" id="GO:0030687">
    <property type="term" value="C:preribosome, large subunit precursor"/>
    <property type="evidence" value="ECO:0007669"/>
    <property type="project" value="TreeGrafter"/>
</dbReference>
<dbReference type="GO" id="GO:0005524">
    <property type="term" value="F:ATP binding"/>
    <property type="evidence" value="ECO:0007669"/>
    <property type="project" value="UniProtKB-KW"/>
</dbReference>
<dbReference type="OrthoDB" id="9808317at2"/>
<dbReference type="NCBIfam" id="TIGR02640">
    <property type="entry name" value="gas_vesic_GvpN"/>
    <property type="match status" value="1"/>
</dbReference>
<dbReference type="GO" id="GO:0016887">
    <property type="term" value="F:ATP hydrolysis activity"/>
    <property type="evidence" value="ECO:0007669"/>
    <property type="project" value="InterPro"/>
</dbReference>
<proteinExistence type="predicted"/>
<comment type="caution">
    <text evidence="8">The sequence shown here is derived from an EMBL/GenBank/DDBJ whole genome shotgun (WGS) entry which is preliminary data.</text>
</comment>
<dbReference type="PANTHER" id="PTHR48103:SF2">
    <property type="entry name" value="MIDASIN"/>
    <property type="match status" value="1"/>
</dbReference>
<evidence type="ECO:0000256" key="2">
    <source>
        <dbReference type="ARBA" id="ARBA00022490"/>
    </source>
</evidence>
<keyword evidence="4" id="KW-0378">Hydrolase</keyword>
<dbReference type="InterPro" id="IPR013462">
    <property type="entry name" value="Gas-vesicle_GvpN"/>
</dbReference>
<dbReference type="InterPro" id="IPR011704">
    <property type="entry name" value="ATPase_dyneun-rel_AAA"/>
</dbReference>
<protein>
    <submittedName>
        <fullName evidence="8">Gas vesicle protein GvpN</fullName>
    </submittedName>
</protein>
<name>A0A1U7J546_9CYAN</name>
<keyword evidence="9" id="KW-1185">Reference proteome</keyword>
<dbReference type="GO" id="GO:0005737">
    <property type="term" value="C:cytoplasm"/>
    <property type="evidence" value="ECO:0007669"/>
    <property type="project" value="UniProtKB-SubCell"/>
</dbReference>
<dbReference type="GO" id="GO:0000027">
    <property type="term" value="P:ribosomal large subunit assembly"/>
    <property type="evidence" value="ECO:0007669"/>
    <property type="project" value="TreeGrafter"/>
</dbReference>
<dbReference type="AlphaFoldDB" id="A0A1U7J546"/>
<dbReference type="RefSeq" id="WP_073608713.1">
    <property type="nucleotide sequence ID" value="NZ_MRCG01000008.1"/>
</dbReference>
<feature type="domain" description="ATPase dynein-related AAA" evidence="7">
    <location>
        <begin position="36"/>
        <end position="188"/>
    </location>
</feature>
<reference evidence="8 9" key="1">
    <citation type="submission" date="2016-11" db="EMBL/GenBank/DDBJ databases">
        <title>Draft Genome Sequences of Nine Cyanobacterial Strains from Diverse Habitats.</title>
        <authorList>
            <person name="Zhu T."/>
            <person name="Hou S."/>
            <person name="Lu X."/>
            <person name="Hess W.R."/>
        </authorList>
    </citation>
    <scope>NUCLEOTIDE SEQUENCE [LARGE SCALE GENOMIC DNA]</scope>
    <source>
        <strain evidence="8 9">NIES-30</strain>
    </source>
</reference>
<evidence type="ECO:0000256" key="3">
    <source>
        <dbReference type="ARBA" id="ARBA00022741"/>
    </source>
</evidence>
<gene>
    <name evidence="8" type="ORF">NIES30_12275</name>
</gene>
<dbReference type="EMBL" id="MRCG01000008">
    <property type="protein sequence ID" value="OKH47754.1"/>
    <property type="molecule type" value="Genomic_DNA"/>
</dbReference>
<dbReference type="GO" id="GO:0031411">
    <property type="term" value="C:gas vesicle"/>
    <property type="evidence" value="ECO:0007669"/>
    <property type="project" value="InterPro"/>
</dbReference>
<evidence type="ECO:0000259" key="7">
    <source>
        <dbReference type="Pfam" id="PF07728"/>
    </source>
</evidence>
<evidence type="ECO:0000313" key="8">
    <source>
        <dbReference type="EMBL" id="OKH47754.1"/>
    </source>
</evidence>
<sequence>MNTVLQARPRNFVSTPTLERTSIRALRYLQSGYSIHLKGPAGTGKTTLALHLADLLARPIMLLFGDDEFKTSDLIGNQSGYTRKKVVDNYIHSVVKVEDELRHNWTDSRLTLACREGFTMVYDEFNRSRPEVNNVLLSALEEKLLVLPPSNNRAEYIRVSPHFRAILTSNPEEYCGVHGTQDALQDRLITINMPEPDELAQQQILVQKVGIDSSAALQIVQLVKAFQSAVAPDMVSSLRPSLMIATICHDHDILPLAENADFRDVCSDILLARSKEPAPDATRHLWNLFNRFVVSQAALVNDLSLKPEAHPTARFHGEEEDDAPLQPLEALVESDIDDVAVEDQPVIGPQDLQGETLPEAVIPEPQGETVVETPAEAEALPEEIARVQVSPDDIETRIFDYLDATGTASLVNIEAALDLNRFQAVNAVKSMLDQGLIEKQETDGQLQGYQLSSN</sequence>
<dbReference type="Proteomes" id="UP000185557">
    <property type="component" value="Unassembled WGS sequence"/>
</dbReference>
<accession>A0A1U7J546</accession>
<keyword evidence="2" id="KW-0963">Cytoplasm</keyword>
<dbReference type="GO" id="GO:0031412">
    <property type="term" value="P:gas vesicle organization"/>
    <property type="evidence" value="ECO:0007669"/>
    <property type="project" value="InterPro"/>
</dbReference>
<dbReference type="InterPro" id="IPR027417">
    <property type="entry name" value="P-loop_NTPase"/>
</dbReference>
<keyword evidence="3" id="KW-0547">Nucleotide-binding</keyword>
<evidence type="ECO:0000256" key="4">
    <source>
        <dbReference type="ARBA" id="ARBA00022801"/>
    </source>
</evidence>
<comment type="subcellular location">
    <subcellularLocation>
        <location evidence="1">Cytoplasm</location>
    </subcellularLocation>
</comment>
<keyword evidence="5" id="KW-0067">ATP-binding</keyword>
<comment type="catalytic activity">
    <reaction evidence="6">
        <text>ATP + H2O = ADP + phosphate + H(+)</text>
        <dbReference type="Rhea" id="RHEA:13065"/>
        <dbReference type="ChEBI" id="CHEBI:15377"/>
        <dbReference type="ChEBI" id="CHEBI:15378"/>
        <dbReference type="ChEBI" id="CHEBI:30616"/>
        <dbReference type="ChEBI" id="CHEBI:43474"/>
        <dbReference type="ChEBI" id="CHEBI:456216"/>
    </reaction>
</comment>
<dbReference type="Gene3D" id="3.40.50.300">
    <property type="entry name" value="P-loop containing nucleotide triphosphate hydrolases"/>
    <property type="match status" value="1"/>
</dbReference>
<dbReference type="PANTHER" id="PTHR48103">
    <property type="entry name" value="MIDASIN-RELATED"/>
    <property type="match status" value="1"/>
</dbReference>
<evidence type="ECO:0000256" key="5">
    <source>
        <dbReference type="ARBA" id="ARBA00022840"/>
    </source>
</evidence>
<dbReference type="Pfam" id="PF07728">
    <property type="entry name" value="AAA_5"/>
    <property type="match status" value="1"/>
</dbReference>